<dbReference type="PROSITE" id="PS51720">
    <property type="entry name" value="G_AIG1"/>
    <property type="match status" value="1"/>
</dbReference>
<reference evidence="5 6" key="1">
    <citation type="journal article" date="2024" name="Nat. Commun.">
        <title>Phylogenomics reveals the evolutionary origins of lichenization in chlorophyte algae.</title>
        <authorList>
            <person name="Puginier C."/>
            <person name="Libourel C."/>
            <person name="Otte J."/>
            <person name="Skaloud P."/>
            <person name="Haon M."/>
            <person name="Grisel S."/>
            <person name="Petersen M."/>
            <person name="Berrin J.G."/>
            <person name="Delaux P.M."/>
            <person name="Dal Grande F."/>
            <person name="Keller J."/>
        </authorList>
    </citation>
    <scope>NUCLEOTIDE SEQUENCE [LARGE SCALE GENOMIC DNA]</scope>
    <source>
        <strain evidence="5 6">SAG 2043</strain>
    </source>
</reference>
<comment type="caution">
    <text evidence="5">The sequence shown here is derived from an EMBL/GenBank/DDBJ whole genome shotgun (WGS) entry which is preliminary data.</text>
</comment>
<feature type="compositionally biased region" description="Low complexity" evidence="3">
    <location>
        <begin position="407"/>
        <end position="427"/>
    </location>
</feature>
<keyword evidence="2" id="KW-0342">GTP-binding</keyword>
<dbReference type="Gene3D" id="3.40.50.300">
    <property type="entry name" value="P-loop containing nucleotide triphosphate hydrolases"/>
    <property type="match status" value="1"/>
</dbReference>
<dbReference type="Pfam" id="PF04548">
    <property type="entry name" value="AIG1"/>
    <property type="match status" value="1"/>
</dbReference>
<evidence type="ECO:0000256" key="3">
    <source>
        <dbReference type="SAM" id="MobiDB-lite"/>
    </source>
</evidence>
<sequence>MQTEEIEEGSELEFVEGSEDYDEEYDEEYSEEEEEIDEGDLEEADEDDEGPSAQPGAEYIRGLHPLPESRAAPSRRPAVEPPKEWQGLHQLPAATQSTFRGLLGQLRDQSKQHLTILLLGKGNVGKSSTANSLFGERVAAVAAFQPDTQKPITISRVAAGFTLTVIDTPGLLEGDTISESTLSAVAFEIRNNPVDVVLFIDRLDSYRVEAADRQVMAGITRALGKEIWNNTIIGLTHGKMSPINMEYGEYAERRAEVLQAAIRKEGGAGKEAQLPVMLIENTQRATTNEGGEKTLPNGVAWLPELMKEVVKVALETEPYRHDPSVQARSNPNRRRKWLIPFVLAAQIAFKVLVLDRLMEDDGLKGDQYGPYDEDFIEEEKERRQLEKEAARRRKDAENARQARKKAASSAAAAAAAAPAQKAAVVEAVEQDEDEEYSDSEDEE</sequence>
<dbReference type="InterPro" id="IPR006703">
    <property type="entry name" value="G_AIG1"/>
</dbReference>
<dbReference type="PANTHER" id="PTHR10903">
    <property type="entry name" value="GTPASE, IMAP FAMILY MEMBER-RELATED"/>
    <property type="match status" value="1"/>
</dbReference>
<keyword evidence="6" id="KW-1185">Reference proteome</keyword>
<evidence type="ECO:0000256" key="2">
    <source>
        <dbReference type="ARBA" id="ARBA00023134"/>
    </source>
</evidence>
<feature type="region of interest" description="Disordered" evidence="3">
    <location>
        <begin position="1"/>
        <end position="60"/>
    </location>
</feature>
<evidence type="ECO:0000259" key="4">
    <source>
        <dbReference type="PROSITE" id="PS51720"/>
    </source>
</evidence>
<feature type="domain" description="AIG1-type G" evidence="4">
    <location>
        <begin position="111"/>
        <end position="328"/>
    </location>
</feature>
<evidence type="ECO:0000256" key="1">
    <source>
        <dbReference type="ARBA" id="ARBA00022741"/>
    </source>
</evidence>
<dbReference type="EMBL" id="JALJOR010000006">
    <property type="protein sequence ID" value="KAK9815698.1"/>
    <property type="molecule type" value="Genomic_DNA"/>
</dbReference>
<organism evidence="5 6">
    <name type="scientific">[Myrmecia] bisecta</name>
    <dbReference type="NCBI Taxonomy" id="41462"/>
    <lineage>
        <taxon>Eukaryota</taxon>
        <taxon>Viridiplantae</taxon>
        <taxon>Chlorophyta</taxon>
        <taxon>core chlorophytes</taxon>
        <taxon>Trebouxiophyceae</taxon>
        <taxon>Trebouxiales</taxon>
        <taxon>Trebouxiaceae</taxon>
        <taxon>Myrmecia</taxon>
    </lineage>
</organism>
<evidence type="ECO:0000313" key="6">
    <source>
        <dbReference type="Proteomes" id="UP001489004"/>
    </source>
</evidence>
<accession>A0AAW1Q4B4</accession>
<dbReference type="GO" id="GO:0005525">
    <property type="term" value="F:GTP binding"/>
    <property type="evidence" value="ECO:0007669"/>
    <property type="project" value="UniProtKB-KW"/>
</dbReference>
<feature type="compositionally biased region" description="Basic and acidic residues" evidence="3">
    <location>
        <begin position="379"/>
        <end position="400"/>
    </location>
</feature>
<dbReference type="PANTHER" id="PTHR10903:SF149">
    <property type="entry name" value="TRANSLOCASE OF CHLOROPLAST 33, CHLOROPLASTIC"/>
    <property type="match status" value="1"/>
</dbReference>
<dbReference type="InterPro" id="IPR045058">
    <property type="entry name" value="GIMA/IAN/Toc"/>
</dbReference>
<proteinExistence type="predicted"/>
<gene>
    <name evidence="5" type="ORF">WJX72_008234</name>
</gene>
<name>A0AAW1Q4B4_9CHLO</name>
<dbReference type="SUPFAM" id="SSF52540">
    <property type="entry name" value="P-loop containing nucleoside triphosphate hydrolases"/>
    <property type="match status" value="1"/>
</dbReference>
<dbReference type="Proteomes" id="UP001489004">
    <property type="component" value="Unassembled WGS sequence"/>
</dbReference>
<feature type="compositionally biased region" description="Acidic residues" evidence="3">
    <location>
        <begin position="1"/>
        <end position="50"/>
    </location>
</feature>
<evidence type="ECO:0000313" key="5">
    <source>
        <dbReference type="EMBL" id="KAK9815698.1"/>
    </source>
</evidence>
<dbReference type="InterPro" id="IPR027417">
    <property type="entry name" value="P-loop_NTPase"/>
</dbReference>
<keyword evidence="1" id="KW-0547">Nucleotide-binding</keyword>
<dbReference type="AlphaFoldDB" id="A0AAW1Q4B4"/>
<protein>
    <recommendedName>
        <fullName evidence="4">AIG1-type G domain-containing protein</fullName>
    </recommendedName>
</protein>
<feature type="region of interest" description="Disordered" evidence="3">
    <location>
        <begin position="363"/>
        <end position="443"/>
    </location>
</feature>
<feature type="compositionally biased region" description="Acidic residues" evidence="3">
    <location>
        <begin position="428"/>
        <end position="443"/>
    </location>
</feature>